<dbReference type="PANTHER" id="PTHR12526:SF635">
    <property type="entry name" value="GLYCOSYL TRANSFERASE GROUP 1"/>
    <property type="match status" value="1"/>
</dbReference>
<dbReference type="Pfam" id="PF13432">
    <property type="entry name" value="TPR_16"/>
    <property type="match status" value="1"/>
</dbReference>
<evidence type="ECO:0000259" key="1">
    <source>
        <dbReference type="Pfam" id="PF00534"/>
    </source>
</evidence>
<dbReference type="Proteomes" id="UP000594688">
    <property type="component" value="Chromosome"/>
</dbReference>
<dbReference type="AlphaFoldDB" id="A0A7T0FZB7"/>
<evidence type="ECO:0000313" key="3">
    <source>
        <dbReference type="Proteomes" id="UP000594688"/>
    </source>
</evidence>
<evidence type="ECO:0000313" key="2">
    <source>
        <dbReference type="EMBL" id="QPJ60990.1"/>
    </source>
</evidence>
<dbReference type="KEGG" id="nli:G3M70_03430"/>
<proteinExistence type="predicted"/>
<dbReference type="InterPro" id="IPR011990">
    <property type="entry name" value="TPR-like_helical_dom_sf"/>
</dbReference>
<feature type="domain" description="Glycosyl transferase family 1" evidence="1">
    <location>
        <begin position="227"/>
        <end position="378"/>
    </location>
</feature>
<dbReference type="Gene3D" id="1.25.40.10">
    <property type="entry name" value="Tetratricopeptide repeat domain"/>
    <property type="match status" value="2"/>
</dbReference>
<dbReference type="SUPFAM" id="SSF48452">
    <property type="entry name" value="TPR-like"/>
    <property type="match status" value="2"/>
</dbReference>
<protein>
    <submittedName>
        <fullName evidence="2">Tetratricopeptide repeat protein</fullName>
    </submittedName>
</protein>
<dbReference type="CDD" id="cd03801">
    <property type="entry name" value="GT4_PimA-like"/>
    <property type="match status" value="1"/>
</dbReference>
<reference evidence="2 3" key="1">
    <citation type="submission" date="2020-02" db="EMBL/GenBank/DDBJ databases">
        <title>Genomic and physiological characterization of two novel Nitrospinaceae genera.</title>
        <authorList>
            <person name="Mueller A.J."/>
            <person name="Jung M.-Y."/>
            <person name="Strachan C.R."/>
            <person name="Herbold C.W."/>
            <person name="Kirkegaard R.H."/>
            <person name="Daims H."/>
        </authorList>
    </citation>
    <scope>NUCLEOTIDE SEQUENCE [LARGE SCALE GENOMIC DNA]</scope>
    <source>
        <strain evidence="2">EB</strain>
    </source>
</reference>
<gene>
    <name evidence="2" type="ORF">G3M70_03430</name>
</gene>
<dbReference type="EMBL" id="CP048685">
    <property type="protein sequence ID" value="QPJ60990.1"/>
    <property type="molecule type" value="Genomic_DNA"/>
</dbReference>
<name>A0A7T0FZB7_9BACT</name>
<organism evidence="2 3">
    <name type="scientific">Candidatus Nitronauta litoralis</name>
    <dbReference type="NCBI Taxonomy" id="2705533"/>
    <lineage>
        <taxon>Bacteria</taxon>
        <taxon>Pseudomonadati</taxon>
        <taxon>Nitrospinota/Tectimicrobiota group</taxon>
        <taxon>Nitrospinota</taxon>
        <taxon>Nitrospinia</taxon>
        <taxon>Nitrospinales</taxon>
        <taxon>Nitrospinaceae</taxon>
        <taxon>Candidatus Nitronauta</taxon>
    </lineage>
</organism>
<dbReference type="Gene3D" id="3.40.50.2000">
    <property type="entry name" value="Glycogen Phosphorylase B"/>
    <property type="match status" value="1"/>
</dbReference>
<dbReference type="SUPFAM" id="SSF53756">
    <property type="entry name" value="UDP-Glycosyltransferase/glycogen phosphorylase"/>
    <property type="match status" value="1"/>
</dbReference>
<dbReference type="Pfam" id="PF00534">
    <property type="entry name" value="Glycos_transf_1"/>
    <property type="match status" value="1"/>
</dbReference>
<dbReference type="PANTHER" id="PTHR12526">
    <property type="entry name" value="GLYCOSYLTRANSFERASE"/>
    <property type="match status" value="1"/>
</dbReference>
<sequence length="798" mass="91064">MSRSRKCVAVFATEPVTGKIGGLGVRQLEVARELSRHFEVRLLTPFKVTAHNEPFPIKQIIYEKPSTLSPHVKWADSIYAIALSVLPVAKRHNKPVAADLLVPEYFENLEGMPLDIFHAQEKCERFGNTISRTARLLNSADFFLAPTERGRDFYLGQLTMLGRLRPDDYKHDPKFRSLIDVAPFGIPDHEPRKGQPLFRGQLPNVGAEDFILLWGGSLANWFDAMTPLKAVARLKRKYPKLKLIFTGSKHPVWGKLPDAYQEVVKFSKQKKMFEQNVFIFSDWVPYEEHDRYLTESDAGVSTFYDHIENHFSFRIRVLDYLWGNLPILTNPGNTQSALIEQKKLGRVVPFGNERELAKSIEWMMNNPAEMEILRRNIQEVKKGFHWSRVLEPLVRFCHEPRRAASLFDDQGIPNDRKQQSSTFVFDPNQFAETVPGHPAMRLTLANHAHKEGKADTAAAHLLEYLDLYGTGLETSLFKNPLFGLSTDFPFESLKKLIPDHPHAQLLEAKLALDADDADRAQALVEEELSLFGDCPEAIFLQGLIYQHRGLHAEAVEPFQSVAENLPGHLPFLLPLADSLVACGKVSKARKLYTKIWRESQTGPHSGEEWLRTRVALAIAKMDAEIRPELETLNKYFKRDRTNETLAHLVASQLELDGKRLEQNGDDETARTFYQSAWKQNGKTSGEGWIRVVAALNLAKLEKDRKPEIETLHHCLSRDPENERLAYAVASTLERQGQKREARNMFEGFTTSFKDRSILGSVWYRLALLSPKNKQKQMVRKCLTFHPGHRAARDLLRSL</sequence>
<dbReference type="InterPro" id="IPR001296">
    <property type="entry name" value="Glyco_trans_1"/>
</dbReference>
<accession>A0A7T0FZB7</accession>
<dbReference type="GO" id="GO:0016757">
    <property type="term" value="F:glycosyltransferase activity"/>
    <property type="evidence" value="ECO:0007669"/>
    <property type="project" value="InterPro"/>
</dbReference>